<dbReference type="OMA" id="KECPAIA"/>
<proteinExistence type="predicted"/>
<dbReference type="PANTHER" id="PTHR22599">
    <property type="entry name" value="MPS ONE BINDER KINASE ACTIVATOR-LIKE MOB"/>
    <property type="match status" value="1"/>
</dbReference>
<protein>
    <submittedName>
        <fullName evidence="3">Mob1/phocein</fullName>
    </submittedName>
</protein>
<dbReference type="EMBL" id="KQ964512">
    <property type="protein sequence ID" value="KXN70121.1"/>
    <property type="molecule type" value="Genomic_DNA"/>
</dbReference>
<keyword evidence="1" id="KW-0479">Metal-binding</keyword>
<feature type="binding site" evidence="1">
    <location>
        <position position="176"/>
    </location>
    <ligand>
        <name>Zn(2+)</name>
        <dbReference type="ChEBI" id="CHEBI:29105"/>
    </ligand>
</feature>
<name>A0A137P5C5_CONC2</name>
<organism evidence="3 4">
    <name type="scientific">Conidiobolus coronatus (strain ATCC 28846 / CBS 209.66 / NRRL 28638)</name>
    <name type="common">Delacroixia coronata</name>
    <dbReference type="NCBI Taxonomy" id="796925"/>
    <lineage>
        <taxon>Eukaryota</taxon>
        <taxon>Fungi</taxon>
        <taxon>Fungi incertae sedis</taxon>
        <taxon>Zoopagomycota</taxon>
        <taxon>Entomophthoromycotina</taxon>
        <taxon>Entomophthoromycetes</taxon>
        <taxon>Entomophthorales</taxon>
        <taxon>Ancylistaceae</taxon>
        <taxon>Conidiobolus</taxon>
    </lineage>
</organism>
<evidence type="ECO:0000313" key="4">
    <source>
        <dbReference type="Proteomes" id="UP000070444"/>
    </source>
</evidence>
<dbReference type="Proteomes" id="UP000070444">
    <property type="component" value="Unassembled WGS sequence"/>
</dbReference>
<evidence type="ECO:0000256" key="2">
    <source>
        <dbReference type="SAM" id="MobiDB-lite"/>
    </source>
</evidence>
<feature type="binding site" evidence="1">
    <location>
        <position position="181"/>
    </location>
    <ligand>
        <name>Zn(2+)</name>
        <dbReference type="ChEBI" id="CHEBI:29105"/>
    </ligand>
</feature>
<feature type="region of interest" description="Disordered" evidence="2">
    <location>
        <begin position="25"/>
        <end position="45"/>
    </location>
</feature>
<reference evidence="3 4" key="1">
    <citation type="journal article" date="2015" name="Genome Biol. Evol.">
        <title>Phylogenomic analyses indicate that early fungi evolved digesting cell walls of algal ancestors of land plants.</title>
        <authorList>
            <person name="Chang Y."/>
            <person name="Wang S."/>
            <person name="Sekimoto S."/>
            <person name="Aerts A.L."/>
            <person name="Choi C."/>
            <person name="Clum A."/>
            <person name="LaButti K.M."/>
            <person name="Lindquist E.A."/>
            <person name="Yee Ngan C."/>
            <person name="Ohm R.A."/>
            <person name="Salamov A.A."/>
            <person name="Grigoriev I.V."/>
            <person name="Spatafora J.W."/>
            <person name="Berbee M.L."/>
        </authorList>
    </citation>
    <scope>NUCLEOTIDE SEQUENCE [LARGE SCALE GENOMIC DNA]</scope>
    <source>
        <strain evidence="3 4">NRRL 28638</strain>
    </source>
</reference>
<dbReference type="Pfam" id="PF03637">
    <property type="entry name" value="Mob1_phocein"/>
    <property type="match status" value="1"/>
</dbReference>
<evidence type="ECO:0000256" key="1">
    <source>
        <dbReference type="PIRSR" id="PIRSR605301-1"/>
    </source>
</evidence>
<sequence length="311" mass="35244">MSNATEIGPPQEFDLGERVPEREHIWGGGVDNTSGANNTKESENNDQQLISHDLQQGVTYWDGVGISPRNGFSQTPCGVVHLNNLKDISQSGQARKNRPGTKTKKLYSWPSCNLDTLDSPCSLQEYLQDLIRNSKEDIESLLKVPEGQTPDIWLYEHLRQVCLELSYFVAQIQMECTKEICPEMKANEWFYLCAAHPTPQSCCAIEYIVHTLDGASSLLNSSKYFPSRLTIPTNSVKHFLSIARRLYRIFAHAWYHHQSIFNKFESQSYLYSRFLKLSIKFSLIPKTLINIPDLSDDLSSAGGNSDNLSKF</sequence>
<dbReference type="SUPFAM" id="SSF101152">
    <property type="entry name" value="Mob1/phocein"/>
    <property type="match status" value="1"/>
</dbReference>
<dbReference type="InterPro" id="IPR036703">
    <property type="entry name" value="MOB_kinase_act_sf"/>
</dbReference>
<evidence type="ECO:0000313" key="3">
    <source>
        <dbReference type="EMBL" id="KXN70121.1"/>
    </source>
</evidence>
<accession>A0A137P5C5</accession>
<keyword evidence="1" id="KW-0862">Zinc</keyword>
<keyword evidence="4" id="KW-1185">Reference proteome</keyword>
<dbReference type="STRING" id="796925.A0A137P5C5"/>
<feature type="binding site" evidence="1">
    <location>
        <position position="252"/>
    </location>
    <ligand>
        <name>Zn(2+)</name>
        <dbReference type="ChEBI" id="CHEBI:29105"/>
    </ligand>
</feature>
<feature type="compositionally biased region" description="Polar residues" evidence="2">
    <location>
        <begin position="31"/>
        <end position="45"/>
    </location>
</feature>
<dbReference type="AlphaFoldDB" id="A0A137P5C5"/>
<dbReference type="InterPro" id="IPR005301">
    <property type="entry name" value="MOB_kinase_act_fam"/>
</dbReference>
<gene>
    <name evidence="3" type="ORF">CONCODRAFT_17865</name>
</gene>
<dbReference type="SMART" id="SM01388">
    <property type="entry name" value="Mob1_phocein"/>
    <property type="match status" value="1"/>
</dbReference>
<dbReference type="OrthoDB" id="10262609at2759"/>
<feature type="binding site" evidence="1">
    <location>
        <position position="257"/>
    </location>
    <ligand>
        <name>Zn(2+)</name>
        <dbReference type="ChEBI" id="CHEBI:29105"/>
    </ligand>
</feature>
<dbReference type="Gene3D" id="1.20.140.30">
    <property type="entry name" value="MOB kinase activator"/>
    <property type="match status" value="1"/>
</dbReference>